<sequence>MSDIFRDPQFELPIIMESSPEDIDDAFLSSIAFIIMATIFLQFLIVYLAIETAYHIVQRLENTEIDCELGEIDVGRRNEVDTWLPVTAKGEPCLDTYVVDSTPPPPYMSPPPPPYKDVDGLDVLIVELEDGDNI</sequence>
<reference evidence="2 3" key="1">
    <citation type="submission" date="2016-05" db="EMBL/GenBank/DDBJ databases">
        <title>Comparative analysis of secretome profiles of manganese(II)-oxidizing ascomycete fungi.</title>
        <authorList>
            <consortium name="DOE Joint Genome Institute"/>
            <person name="Zeiner C.A."/>
            <person name="Purvine S.O."/>
            <person name="Zink E.M."/>
            <person name="Wu S."/>
            <person name="Pasa-Tolic L."/>
            <person name="Chaput D.L."/>
            <person name="Haridas S."/>
            <person name="Grigoriev I.V."/>
            <person name="Santelli C.M."/>
            <person name="Hansel C.M."/>
        </authorList>
    </citation>
    <scope>NUCLEOTIDE SEQUENCE [LARGE SCALE GENOMIC DNA]</scope>
    <source>
        <strain evidence="2 3">SRC1lrK2f</strain>
    </source>
</reference>
<feature type="transmembrane region" description="Helical" evidence="1">
    <location>
        <begin position="26"/>
        <end position="50"/>
    </location>
</feature>
<proteinExistence type="predicted"/>
<evidence type="ECO:0000313" key="3">
    <source>
        <dbReference type="Proteomes" id="UP000077248"/>
    </source>
</evidence>
<protein>
    <submittedName>
        <fullName evidence="2">Uncharacterized protein</fullName>
    </submittedName>
</protein>
<accession>A0A177E3G9</accession>
<dbReference type="Proteomes" id="UP000077248">
    <property type="component" value="Unassembled WGS sequence"/>
</dbReference>
<organism evidence="2 3">
    <name type="scientific">Alternaria alternata</name>
    <name type="common">Alternaria rot fungus</name>
    <name type="synonym">Torula alternata</name>
    <dbReference type="NCBI Taxonomy" id="5599"/>
    <lineage>
        <taxon>Eukaryota</taxon>
        <taxon>Fungi</taxon>
        <taxon>Dikarya</taxon>
        <taxon>Ascomycota</taxon>
        <taxon>Pezizomycotina</taxon>
        <taxon>Dothideomycetes</taxon>
        <taxon>Pleosporomycetidae</taxon>
        <taxon>Pleosporales</taxon>
        <taxon>Pleosporineae</taxon>
        <taxon>Pleosporaceae</taxon>
        <taxon>Alternaria</taxon>
        <taxon>Alternaria sect. Alternaria</taxon>
        <taxon>Alternaria alternata complex</taxon>
    </lineage>
</organism>
<keyword evidence="1" id="KW-0812">Transmembrane</keyword>
<dbReference type="KEGG" id="aalt:CC77DRAFT_1015151"/>
<name>A0A177E3G9_ALTAL</name>
<dbReference type="GeneID" id="29109564"/>
<keyword evidence="1" id="KW-1133">Transmembrane helix</keyword>
<evidence type="ECO:0000313" key="2">
    <source>
        <dbReference type="EMBL" id="OAG25782.1"/>
    </source>
</evidence>
<evidence type="ECO:0000256" key="1">
    <source>
        <dbReference type="SAM" id="Phobius"/>
    </source>
</evidence>
<dbReference type="RefSeq" id="XP_018391203.1">
    <property type="nucleotide sequence ID" value="XM_018523970.1"/>
</dbReference>
<dbReference type="AlphaFoldDB" id="A0A177E3G9"/>
<dbReference type="VEuPathDB" id="FungiDB:CC77DRAFT_1015151"/>
<gene>
    <name evidence="2" type="ORF">CC77DRAFT_1015151</name>
</gene>
<keyword evidence="3" id="KW-1185">Reference proteome</keyword>
<keyword evidence="1" id="KW-0472">Membrane</keyword>
<dbReference type="EMBL" id="KV441469">
    <property type="protein sequence ID" value="OAG25782.1"/>
    <property type="molecule type" value="Genomic_DNA"/>
</dbReference>